<proteinExistence type="inferred from homology"/>
<evidence type="ECO:0000256" key="2">
    <source>
        <dbReference type="ARBA" id="ARBA00011073"/>
    </source>
</evidence>
<sequence>MFRKLIGARYFSSAARARFGVEHTPDSCRDINGHGTHSLTIAGGNFAPRVNYQTYAYGNAKGGSPKARLAAYKVCWINCLEADILAGFDAAISDGVDVISVAIANFGPSEFFKDVISIGAFHAVKQGIVVVCSAGNSGPEPGRVDNVSPWIITVGASTIDRLPMNNLKGTSHHISSTSNISSTYGKAAFAYNDHVEYPNLQLEKVRAPIMADFSSRGPNMVQPAILKPDITAPGVDILAAYSAYPRAISGGEVFRIRNGTSVSCSHVTGIVGLIRALYPDWSPAAIKSAIMTSATKKDNTNAFIQNESQRNATPFDYGAGHVHPSRAADPGLVYDLTANDYLNFLCAHGYNQSIIRRFSDRPFTCPTFFSVANLNYPSLTIPDLQGRITVSRTVKNVGTPGKYSVIIKEPTGVSVYVNPRTLHFKETGEEKTFNVTLEVKADNNSSDYAFGYFTWLDGKHYVRSIIVVKLKL</sequence>
<dbReference type="InterPro" id="IPR000209">
    <property type="entry name" value="Peptidase_S8/S53_dom"/>
</dbReference>
<name>A0A7J7D6T4_TRIWF</name>
<dbReference type="GO" id="GO:0006508">
    <property type="term" value="P:proteolysis"/>
    <property type="evidence" value="ECO:0007669"/>
    <property type="project" value="UniProtKB-KW"/>
</dbReference>
<dbReference type="InterPro" id="IPR045051">
    <property type="entry name" value="SBT"/>
</dbReference>
<keyword evidence="7" id="KW-0378">Hydrolase</keyword>
<keyword evidence="3" id="KW-0732">Signal</keyword>
<dbReference type="GO" id="GO:0004252">
    <property type="term" value="F:serine-type endopeptidase activity"/>
    <property type="evidence" value="ECO:0007669"/>
    <property type="project" value="InterPro"/>
</dbReference>
<dbReference type="AlphaFoldDB" id="A0A7J7D6T4"/>
<dbReference type="PANTHER" id="PTHR10795">
    <property type="entry name" value="PROPROTEIN CONVERTASE SUBTILISIN/KEXIN"/>
    <property type="match status" value="1"/>
</dbReference>
<evidence type="ECO:0000313" key="7">
    <source>
        <dbReference type="EMBL" id="KAF5741786.1"/>
    </source>
</evidence>
<dbReference type="FunFam" id="2.60.40.2310:FF:000002">
    <property type="entry name" value="p69E protein-like"/>
    <property type="match status" value="1"/>
</dbReference>
<comment type="caution">
    <text evidence="7">The sequence shown here is derived from an EMBL/GenBank/DDBJ whole genome shotgun (WGS) entry which is preliminary data.</text>
</comment>
<feature type="domain" description="Subtilisin-like protease fibronectin type-III" evidence="6">
    <location>
        <begin position="373"/>
        <end position="468"/>
    </location>
</feature>
<feature type="domain" description="Peptidase S8/S53" evidence="5">
    <location>
        <begin position="18"/>
        <end position="320"/>
    </location>
</feature>
<evidence type="ECO:0000259" key="5">
    <source>
        <dbReference type="Pfam" id="PF00082"/>
    </source>
</evidence>
<evidence type="ECO:0000313" key="9">
    <source>
        <dbReference type="Proteomes" id="UP000593562"/>
    </source>
</evidence>
<keyword evidence="9" id="KW-1185">Reference proteome</keyword>
<dbReference type="Gene3D" id="3.40.50.200">
    <property type="entry name" value="Peptidase S8/S53 domain"/>
    <property type="match status" value="1"/>
</dbReference>
<comment type="subcellular location">
    <subcellularLocation>
        <location evidence="1">Secreted</location>
    </subcellularLocation>
</comment>
<dbReference type="Pfam" id="PF17766">
    <property type="entry name" value="fn3_6"/>
    <property type="match status" value="1"/>
</dbReference>
<gene>
    <name evidence="7" type="ORF">HS088_TW10G00792</name>
    <name evidence="8" type="ORF">HS088_TW10G00793</name>
</gene>
<dbReference type="InterPro" id="IPR041469">
    <property type="entry name" value="Subtilisin-like_FN3"/>
</dbReference>
<evidence type="ECO:0000256" key="3">
    <source>
        <dbReference type="ARBA" id="ARBA00022729"/>
    </source>
</evidence>
<dbReference type="InterPro" id="IPR036852">
    <property type="entry name" value="Peptidase_S8/S53_dom_sf"/>
</dbReference>
<accession>A0A7J7D6T4</accession>
<comment type="caution">
    <text evidence="4">Lacks conserved residue(s) required for the propagation of feature annotation.</text>
</comment>
<evidence type="ECO:0000313" key="8">
    <source>
        <dbReference type="EMBL" id="KAF5741787.1"/>
    </source>
</evidence>
<keyword evidence="7" id="KW-0645">Protease</keyword>
<dbReference type="GO" id="GO:0005576">
    <property type="term" value="C:extracellular region"/>
    <property type="evidence" value="ECO:0007669"/>
    <property type="project" value="UniProtKB-SubCell"/>
</dbReference>
<dbReference type="EMBL" id="JAAARO010000010">
    <property type="protein sequence ID" value="KAF5741787.1"/>
    <property type="molecule type" value="Genomic_DNA"/>
</dbReference>
<dbReference type="EMBL" id="JAAARO010000010">
    <property type="protein sequence ID" value="KAF5741786.1"/>
    <property type="molecule type" value="Genomic_DNA"/>
</dbReference>
<evidence type="ECO:0000256" key="4">
    <source>
        <dbReference type="PROSITE-ProRule" id="PRU01240"/>
    </source>
</evidence>
<evidence type="ECO:0000259" key="6">
    <source>
        <dbReference type="Pfam" id="PF17766"/>
    </source>
</evidence>
<dbReference type="Pfam" id="PF00082">
    <property type="entry name" value="Peptidase_S8"/>
    <property type="match status" value="1"/>
</dbReference>
<dbReference type="Proteomes" id="UP000593562">
    <property type="component" value="Unassembled WGS sequence"/>
</dbReference>
<dbReference type="InParanoid" id="A0A7J7D6T4"/>
<reference evidence="7 9" key="1">
    <citation type="journal article" date="2020" name="Nat. Commun.">
        <title>Genome of Tripterygium wilfordii and identification of cytochrome P450 involved in triptolide biosynthesis.</title>
        <authorList>
            <person name="Tu L."/>
            <person name="Su P."/>
            <person name="Zhang Z."/>
            <person name="Gao L."/>
            <person name="Wang J."/>
            <person name="Hu T."/>
            <person name="Zhou J."/>
            <person name="Zhang Y."/>
            <person name="Zhao Y."/>
            <person name="Liu Y."/>
            <person name="Song Y."/>
            <person name="Tong Y."/>
            <person name="Lu Y."/>
            <person name="Yang J."/>
            <person name="Xu C."/>
            <person name="Jia M."/>
            <person name="Peters R.J."/>
            <person name="Huang L."/>
            <person name="Gao W."/>
        </authorList>
    </citation>
    <scope>NUCLEOTIDE SEQUENCE [LARGE SCALE GENOMIC DNA]</scope>
    <source>
        <strain evidence="9">cv. XIE 37</strain>
        <strain evidence="7">XIE 37</strain>
        <tissue evidence="7">Leaf</tissue>
    </source>
</reference>
<dbReference type="Gene3D" id="2.60.40.2310">
    <property type="match status" value="1"/>
</dbReference>
<dbReference type="SUPFAM" id="SSF52743">
    <property type="entry name" value="Subtilisin-like"/>
    <property type="match status" value="1"/>
</dbReference>
<protein>
    <submittedName>
        <fullName evidence="7">Subtilisin-like protease-like isoform X2</fullName>
    </submittedName>
</protein>
<dbReference type="PROSITE" id="PS51892">
    <property type="entry name" value="SUBTILASE"/>
    <property type="match status" value="1"/>
</dbReference>
<evidence type="ECO:0000256" key="1">
    <source>
        <dbReference type="ARBA" id="ARBA00004613"/>
    </source>
</evidence>
<comment type="similarity">
    <text evidence="2 4">Belongs to the peptidase S8 family.</text>
</comment>
<organism evidence="7 9">
    <name type="scientific">Tripterygium wilfordii</name>
    <name type="common">Thunder God vine</name>
    <dbReference type="NCBI Taxonomy" id="458696"/>
    <lineage>
        <taxon>Eukaryota</taxon>
        <taxon>Viridiplantae</taxon>
        <taxon>Streptophyta</taxon>
        <taxon>Embryophyta</taxon>
        <taxon>Tracheophyta</taxon>
        <taxon>Spermatophyta</taxon>
        <taxon>Magnoliopsida</taxon>
        <taxon>eudicotyledons</taxon>
        <taxon>Gunneridae</taxon>
        <taxon>Pentapetalae</taxon>
        <taxon>rosids</taxon>
        <taxon>fabids</taxon>
        <taxon>Celastrales</taxon>
        <taxon>Celastraceae</taxon>
        <taxon>Tripterygium</taxon>
    </lineage>
</organism>